<protein>
    <submittedName>
        <fullName evidence="4">Sigma D regulator</fullName>
    </submittedName>
</protein>
<evidence type="ECO:0000256" key="2">
    <source>
        <dbReference type="ARBA" id="ARBA00023163"/>
    </source>
</evidence>
<keyword evidence="5" id="KW-1185">Reference proteome</keyword>
<evidence type="ECO:0000313" key="4">
    <source>
        <dbReference type="EMBL" id="PRO72926.1"/>
    </source>
</evidence>
<dbReference type="Pfam" id="PF04353">
    <property type="entry name" value="Rsd_AlgQ"/>
    <property type="match status" value="1"/>
</dbReference>
<evidence type="ECO:0000256" key="3">
    <source>
        <dbReference type="RuleBase" id="RU004409"/>
    </source>
</evidence>
<name>A0A2S9V8X8_9ALTE</name>
<dbReference type="Gene3D" id="1.20.120.1370">
    <property type="entry name" value="Regulator of RNA polymerase sigma(70) subunit, domain 4"/>
    <property type="match status" value="1"/>
</dbReference>
<gene>
    <name evidence="4" type="ORF">C6Y40_14090</name>
</gene>
<organism evidence="4 5">
    <name type="scientific">Alteromonas alba</name>
    <dbReference type="NCBI Taxonomy" id="2079529"/>
    <lineage>
        <taxon>Bacteria</taxon>
        <taxon>Pseudomonadati</taxon>
        <taxon>Pseudomonadota</taxon>
        <taxon>Gammaproteobacteria</taxon>
        <taxon>Alteromonadales</taxon>
        <taxon>Alteromonadaceae</taxon>
        <taxon>Alteromonas/Salinimonas group</taxon>
        <taxon>Alteromonas</taxon>
    </lineage>
</organism>
<keyword evidence="2 3" id="KW-0804">Transcription</keyword>
<sequence length="154" mass="17564">MLNQVEIARQRWGGASKTIDNWLDERRQLLIQYCHLAGVNYQSANTLPDEAEVNEFCALLMDYLSVGHFEVYEMLVSDDNDGQALKQELFPKISATTDQALDFNDQFAEGFNAQNTREFEVAITQLGEALDDRFELEDRLIQRMHGLVNDSVTG</sequence>
<dbReference type="NCBIfam" id="NF008723">
    <property type="entry name" value="PRK11718.1"/>
    <property type="match status" value="1"/>
</dbReference>
<comment type="caution">
    <text evidence="4">The sequence shown here is derived from an EMBL/GenBank/DDBJ whole genome shotgun (WGS) entry which is preliminary data.</text>
</comment>
<dbReference type="PIRSF" id="PIRSF016548">
    <property type="entry name" value="Rsd_AlgQ"/>
    <property type="match status" value="1"/>
</dbReference>
<dbReference type="AlphaFoldDB" id="A0A2S9V8X8"/>
<dbReference type="GO" id="GO:0006355">
    <property type="term" value="P:regulation of DNA-templated transcription"/>
    <property type="evidence" value="ECO:0007669"/>
    <property type="project" value="InterPro"/>
</dbReference>
<comment type="similarity">
    <text evidence="3">Belongs to the Rsd/AlgQ family.</text>
</comment>
<keyword evidence="1 3" id="KW-0805">Transcription regulation</keyword>
<dbReference type="OrthoDB" id="5567237at2"/>
<dbReference type="RefSeq" id="WP_105935148.1">
    <property type="nucleotide sequence ID" value="NZ_PVNP01000152.1"/>
</dbReference>
<dbReference type="InterPro" id="IPR038309">
    <property type="entry name" value="Rsd/AlgQ_sf"/>
</dbReference>
<proteinExistence type="inferred from homology"/>
<accession>A0A2S9V8X8</accession>
<dbReference type="EMBL" id="PVNP01000152">
    <property type="protein sequence ID" value="PRO72926.1"/>
    <property type="molecule type" value="Genomic_DNA"/>
</dbReference>
<reference evidence="5" key="1">
    <citation type="journal article" date="2020" name="Int. J. Syst. Evol. Microbiol.">
        <title>Alteromonas alba sp. nov., a marine bacterium isolated from the seawater of the West Pacific Ocean.</title>
        <authorList>
            <person name="Sun C."/>
            <person name="Wu Y.-H."/>
            <person name="Xamxidin M."/>
            <person name="Cheng H."/>
            <person name="Xu X.-W."/>
        </authorList>
    </citation>
    <scope>NUCLEOTIDE SEQUENCE [LARGE SCALE GENOMIC DNA]</scope>
    <source>
        <strain evidence="5">190</strain>
    </source>
</reference>
<dbReference type="Proteomes" id="UP000238949">
    <property type="component" value="Unassembled WGS sequence"/>
</dbReference>
<evidence type="ECO:0000256" key="1">
    <source>
        <dbReference type="ARBA" id="ARBA00023015"/>
    </source>
</evidence>
<dbReference type="InterPro" id="IPR007448">
    <property type="entry name" value="Sigma70_reg_Rsd_AlgQ"/>
</dbReference>
<evidence type="ECO:0000313" key="5">
    <source>
        <dbReference type="Proteomes" id="UP000238949"/>
    </source>
</evidence>